<dbReference type="PANTHER" id="PTHR30024">
    <property type="entry name" value="ALIPHATIC SULFONATES-BINDING PROTEIN-RELATED"/>
    <property type="match status" value="1"/>
</dbReference>
<feature type="signal peptide" evidence="1">
    <location>
        <begin position="1"/>
        <end position="17"/>
    </location>
</feature>
<accession>A0ABU0LES0</accession>
<keyword evidence="1" id="KW-0732">Signal</keyword>
<dbReference type="RefSeq" id="WP_237346397.1">
    <property type="nucleotide sequence ID" value="NZ_JABWGX010000018.1"/>
</dbReference>
<proteinExistence type="predicted"/>
<evidence type="ECO:0000256" key="1">
    <source>
        <dbReference type="SAM" id="SignalP"/>
    </source>
</evidence>
<dbReference type="SUPFAM" id="SSF53850">
    <property type="entry name" value="Periplasmic binding protein-like II"/>
    <property type="match status" value="1"/>
</dbReference>
<gene>
    <name evidence="2" type="ORF">QOZ94_002439</name>
</gene>
<evidence type="ECO:0000313" key="2">
    <source>
        <dbReference type="EMBL" id="MDQ0505639.1"/>
    </source>
</evidence>
<evidence type="ECO:0000313" key="3">
    <source>
        <dbReference type="Proteomes" id="UP001241747"/>
    </source>
</evidence>
<dbReference type="EMBL" id="JAUSVY010000005">
    <property type="protein sequence ID" value="MDQ0505639.1"/>
    <property type="molecule type" value="Genomic_DNA"/>
</dbReference>
<name>A0ABU0LES0_XANAG</name>
<organism evidence="2 3">
    <name type="scientific">Xanthobacter agilis</name>
    <dbReference type="NCBI Taxonomy" id="47492"/>
    <lineage>
        <taxon>Bacteria</taxon>
        <taxon>Pseudomonadati</taxon>
        <taxon>Pseudomonadota</taxon>
        <taxon>Alphaproteobacteria</taxon>
        <taxon>Hyphomicrobiales</taxon>
        <taxon>Xanthobacteraceae</taxon>
        <taxon>Xanthobacter</taxon>
    </lineage>
</organism>
<dbReference type="Gene3D" id="3.40.190.10">
    <property type="entry name" value="Periplasmic binding protein-like II"/>
    <property type="match status" value="2"/>
</dbReference>
<dbReference type="Proteomes" id="UP001241747">
    <property type="component" value="Unassembled WGS sequence"/>
</dbReference>
<keyword evidence="3" id="KW-1185">Reference proteome</keyword>
<sequence length="335" mass="34263">MLTRRSLLAVTGGAALAALSSRGAGALAPPVIRLSILQFGSAAWELAAMSALGRVGAGGFALELRRAANNDAGRLAFLAGAVDGVVSDLLWAARLKVEGRDLVYLPFSCGEGAVVVPAGSRLRRLEDLAGARLGVAGGPLDKSWLLLQAHARKAAGIDLAQAAKVAFGAPPLLAAKLEQGELDAALLYWTFAARVEAKGFTRLIAMDDVVAGFGIAPPPALVGYVFEGAFARRQSETLAAFAKAAASTRAALAGSGAEAEAGWAAARPVMQAPDDATFAALRRGFIAGIPQRPPEAERAAAARLLELLAAEGGATLLGPLRTLPEGLYWAGARGL</sequence>
<dbReference type="PANTHER" id="PTHR30024:SF48">
    <property type="entry name" value="ABC TRANSPORTER SUBSTRATE-BINDING PROTEIN"/>
    <property type="match status" value="1"/>
</dbReference>
<protein>
    <submittedName>
        <fullName evidence="2">NitT/TauT family transport system substrate-binding protein</fullName>
    </submittedName>
</protein>
<feature type="chain" id="PRO_5047453943" evidence="1">
    <location>
        <begin position="18"/>
        <end position="335"/>
    </location>
</feature>
<dbReference type="PROSITE" id="PS51318">
    <property type="entry name" value="TAT"/>
    <property type="match status" value="1"/>
</dbReference>
<dbReference type="InterPro" id="IPR006311">
    <property type="entry name" value="TAT_signal"/>
</dbReference>
<comment type="caution">
    <text evidence="2">The sequence shown here is derived from an EMBL/GenBank/DDBJ whole genome shotgun (WGS) entry which is preliminary data.</text>
</comment>
<reference evidence="2 3" key="1">
    <citation type="submission" date="2023-07" db="EMBL/GenBank/DDBJ databases">
        <title>Genomic Encyclopedia of Type Strains, Phase IV (KMG-IV): sequencing the most valuable type-strain genomes for metagenomic binning, comparative biology and taxonomic classification.</title>
        <authorList>
            <person name="Goeker M."/>
        </authorList>
    </citation>
    <scope>NUCLEOTIDE SEQUENCE [LARGE SCALE GENOMIC DNA]</scope>
    <source>
        <strain evidence="2 3">DSM 3770</strain>
    </source>
</reference>